<organism evidence="2 3">
    <name type="scientific">Byssochlamys spectabilis (strain No. 5 / NBRC 109023)</name>
    <name type="common">Paecilomyces variotii</name>
    <dbReference type="NCBI Taxonomy" id="1356009"/>
    <lineage>
        <taxon>Eukaryota</taxon>
        <taxon>Fungi</taxon>
        <taxon>Dikarya</taxon>
        <taxon>Ascomycota</taxon>
        <taxon>Pezizomycotina</taxon>
        <taxon>Eurotiomycetes</taxon>
        <taxon>Eurotiomycetidae</taxon>
        <taxon>Eurotiales</taxon>
        <taxon>Thermoascaceae</taxon>
        <taxon>Paecilomyces</taxon>
    </lineage>
</organism>
<reference evidence="3" key="1">
    <citation type="journal article" date="2014" name="Genome Announc.">
        <title>Draft genome sequence of the formaldehyde-resistant fungus Byssochlamys spectabilis No. 5 (anamorph Paecilomyces variotii No. 5) (NBRC109023).</title>
        <authorList>
            <person name="Oka T."/>
            <person name="Ekino K."/>
            <person name="Fukuda K."/>
            <person name="Nomura Y."/>
        </authorList>
    </citation>
    <scope>NUCLEOTIDE SEQUENCE [LARGE SCALE GENOMIC DNA]</scope>
    <source>
        <strain evidence="3">No. 5 / NBRC 109023</strain>
    </source>
</reference>
<dbReference type="InParanoid" id="V5HY77"/>
<dbReference type="EMBL" id="BAUL01000105">
    <property type="protein sequence ID" value="GAD94905.1"/>
    <property type="molecule type" value="Genomic_DNA"/>
</dbReference>
<feature type="region of interest" description="Disordered" evidence="1">
    <location>
        <begin position="82"/>
        <end position="124"/>
    </location>
</feature>
<dbReference type="Proteomes" id="UP000018001">
    <property type="component" value="Unassembled WGS sequence"/>
</dbReference>
<evidence type="ECO:0000313" key="3">
    <source>
        <dbReference type="Proteomes" id="UP000018001"/>
    </source>
</evidence>
<protein>
    <submittedName>
        <fullName evidence="2">Uncharacterized protein</fullName>
    </submittedName>
</protein>
<gene>
    <name evidence="2" type="ORF">PVAR5_3538</name>
</gene>
<accession>V5HY77</accession>
<proteinExistence type="predicted"/>
<comment type="caution">
    <text evidence="2">The sequence shown here is derived from an EMBL/GenBank/DDBJ whole genome shotgun (WGS) entry which is preliminary data.</text>
</comment>
<feature type="compositionally biased region" description="Polar residues" evidence="1">
    <location>
        <begin position="49"/>
        <end position="58"/>
    </location>
</feature>
<dbReference type="HOGENOM" id="CLU_2003585_0_0_1"/>
<name>V5HY77_BYSSN</name>
<evidence type="ECO:0000256" key="1">
    <source>
        <dbReference type="SAM" id="MobiDB-lite"/>
    </source>
</evidence>
<dbReference type="AlphaFoldDB" id="V5HY77"/>
<sequence length="124" mass="13327">MNTLRDALSAIDRARDVLAMTWFEPRRLASERALATPLIADRRGLGQTEPRTGTNSASMARRDREESVWSCYGGARATARVAESSRRLGSELAPNHGQPAPTSRNHVSSAADENPAIPDLDGGG</sequence>
<feature type="region of interest" description="Disordered" evidence="1">
    <location>
        <begin position="40"/>
        <end position="68"/>
    </location>
</feature>
<keyword evidence="3" id="KW-1185">Reference proteome</keyword>
<evidence type="ECO:0000313" key="2">
    <source>
        <dbReference type="EMBL" id="GAD94905.1"/>
    </source>
</evidence>